<keyword evidence="4" id="KW-1185">Reference proteome</keyword>
<dbReference type="Pfam" id="PF08241">
    <property type="entry name" value="Methyltransf_11"/>
    <property type="match status" value="1"/>
</dbReference>
<dbReference type="InterPro" id="IPR013216">
    <property type="entry name" value="Methyltransf_11"/>
</dbReference>
<keyword evidence="1" id="KW-0472">Membrane</keyword>
<sequence>MGAFFISWDLWQQMTFVLGCCIVFVFVAGLIKLWWSNRAMRRHEIIDEEKRARLSLMSYCGINNMRTPGIPFGIRAIQSGIEVEGIWISRPKSPESYQITPSTTLVGRRIRISKGKGKMIDLVSSECLPSTLNLETTPTRSIGLGVRQQDDTTPITITNRSDISAKPRHATVEDQNVDSITYCDRIHDVGFPSGFDDAKSYDTYRPSYPSAAVTNILGRLGLEGQPGAKIIDLAAGTGKFTELLAARPEGYEIIAVEPLDSMRNNLEAKQLPKVDVQPGTATDMKHVSDGWADGCIIAQISELARTEANINKAFHWFAKEESLQEIRRVLKPGAKLGLIWNVDSWIPDNQPESWPAPTGWENQLLDLNFKEKADNEPRFRDQAWKQVFERQAEAESPFFSTPLETDKVPWSVWLTPEALWDRFNTLSWNALREGEERRRFREKYDRIVKEGGGEFNDQGQIELHGCTFIAWVSRLDGP</sequence>
<evidence type="ECO:0000313" key="3">
    <source>
        <dbReference type="EMBL" id="RGP74321.1"/>
    </source>
</evidence>
<dbReference type="OrthoDB" id="66144at2759"/>
<dbReference type="PANTHER" id="PTHR40623:SF2">
    <property type="entry name" value="INTEGRAL MEMBRANE PROTEIN"/>
    <property type="match status" value="1"/>
</dbReference>
<dbReference type="SUPFAM" id="SSF53335">
    <property type="entry name" value="S-adenosyl-L-methionine-dependent methyltransferases"/>
    <property type="match status" value="1"/>
</dbReference>
<keyword evidence="1" id="KW-0812">Transmembrane</keyword>
<dbReference type="PANTHER" id="PTHR40623">
    <property type="entry name" value="INTEGRAL MEMBRANE PROTEIN"/>
    <property type="match status" value="1"/>
</dbReference>
<evidence type="ECO:0000256" key="1">
    <source>
        <dbReference type="SAM" id="Phobius"/>
    </source>
</evidence>
<dbReference type="EMBL" id="PXOG01000132">
    <property type="protein sequence ID" value="RGP74321.1"/>
    <property type="molecule type" value="Genomic_DNA"/>
</dbReference>
<proteinExistence type="predicted"/>
<dbReference type="GO" id="GO:0008757">
    <property type="term" value="F:S-adenosylmethionine-dependent methyltransferase activity"/>
    <property type="evidence" value="ECO:0007669"/>
    <property type="project" value="InterPro"/>
</dbReference>
<organism evidence="3 4">
    <name type="scientific">Fusarium longipes</name>
    <dbReference type="NCBI Taxonomy" id="694270"/>
    <lineage>
        <taxon>Eukaryota</taxon>
        <taxon>Fungi</taxon>
        <taxon>Dikarya</taxon>
        <taxon>Ascomycota</taxon>
        <taxon>Pezizomycotina</taxon>
        <taxon>Sordariomycetes</taxon>
        <taxon>Hypocreomycetidae</taxon>
        <taxon>Hypocreales</taxon>
        <taxon>Nectriaceae</taxon>
        <taxon>Fusarium</taxon>
    </lineage>
</organism>
<comment type="caution">
    <text evidence="3">The sequence shown here is derived from an EMBL/GenBank/DDBJ whole genome shotgun (WGS) entry which is preliminary data.</text>
</comment>
<dbReference type="Proteomes" id="UP000266234">
    <property type="component" value="Unassembled WGS sequence"/>
</dbReference>
<keyword evidence="1" id="KW-1133">Transmembrane helix</keyword>
<name>A0A395SPD8_9HYPO</name>
<accession>A0A395SPD8</accession>
<evidence type="ECO:0000313" key="4">
    <source>
        <dbReference type="Proteomes" id="UP000266234"/>
    </source>
</evidence>
<dbReference type="STRING" id="694270.A0A395SPD8"/>
<dbReference type="AlphaFoldDB" id="A0A395SPD8"/>
<dbReference type="Gene3D" id="3.40.50.150">
    <property type="entry name" value="Vaccinia Virus protein VP39"/>
    <property type="match status" value="1"/>
</dbReference>
<gene>
    <name evidence="3" type="ORF">FLONG3_6100</name>
</gene>
<dbReference type="CDD" id="cd02440">
    <property type="entry name" value="AdoMet_MTases"/>
    <property type="match status" value="1"/>
</dbReference>
<dbReference type="InterPro" id="IPR029063">
    <property type="entry name" value="SAM-dependent_MTases_sf"/>
</dbReference>
<reference evidence="3 4" key="1">
    <citation type="journal article" date="2018" name="PLoS Pathog.">
        <title>Evolution of structural diversity of trichothecenes, a family of toxins produced by plant pathogenic and entomopathogenic fungi.</title>
        <authorList>
            <person name="Proctor R.H."/>
            <person name="McCormick S.P."/>
            <person name="Kim H.S."/>
            <person name="Cardoza R.E."/>
            <person name="Stanley A.M."/>
            <person name="Lindo L."/>
            <person name="Kelly A."/>
            <person name="Brown D.W."/>
            <person name="Lee T."/>
            <person name="Vaughan M.M."/>
            <person name="Alexander N.J."/>
            <person name="Busman M."/>
            <person name="Gutierrez S."/>
        </authorList>
    </citation>
    <scope>NUCLEOTIDE SEQUENCE [LARGE SCALE GENOMIC DNA]</scope>
    <source>
        <strain evidence="3 4">NRRL 20695</strain>
    </source>
</reference>
<feature type="transmembrane region" description="Helical" evidence="1">
    <location>
        <begin position="14"/>
        <end position="35"/>
    </location>
</feature>
<feature type="domain" description="Methyltransferase type 11" evidence="2">
    <location>
        <begin position="232"/>
        <end position="336"/>
    </location>
</feature>
<protein>
    <submittedName>
        <fullName evidence="3">2-heptaprenyl--naphthoquinone</fullName>
    </submittedName>
</protein>
<evidence type="ECO:0000259" key="2">
    <source>
        <dbReference type="Pfam" id="PF08241"/>
    </source>
</evidence>